<comment type="caution">
    <text evidence="6">The sequence shown here is derived from an EMBL/GenBank/DDBJ whole genome shotgun (WGS) entry which is preliminary data.</text>
</comment>
<gene>
    <name evidence="6" type="ORF">ACFOEK_19095</name>
</gene>
<evidence type="ECO:0000256" key="1">
    <source>
        <dbReference type="ARBA" id="ARBA00001933"/>
    </source>
</evidence>
<dbReference type="InterPro" id="IPR036038">
    <property type="entry name" value="Aminotransferase-like"/>
</dbReference>
<dbReference type="CDD" id="cd01558">
    <property type="entry name" value="D-AAT_like"/>
    <property type="match status" value="1"/>
</dbReference>
<evidence type="ECO:0000256" key="2">
    <source>
        <dbReference type="ARBA" id="ARBA00009320"/>
    </source>
</evidence>
<dbReference type="Gene3D" id="3.30.470.10">
    <property type="match status" value="1"/>
</dbReference>
<evidence type="ECO:0000313" key="6">
    <source>
        <dbReference type="EMBL" id="MFC3153153.1"/>
    </source>
</evidence>
<dbReference type="InterPro" id="IPR043131">
    <property type="entry name" value="BCAT-like_N"/>
</dbReference>
<dbReference type="InterPro" id="IPR043132">
    <property type="entry name" value="BCAT-like_C"/>
</dbReference>
<dbReference type="Pfam" id="PF01063">
    <property type="entry name" value="Aminotran_4"/>
    <property type="match status" value="1"/>
</dbReference>
<evidence type="ECO:0000256" key="3">
    <source>
        <dbReference type="ARBA" id="ARBA00022898"/>
    </source>
</evidence>
<dbReference type="PANTHER" id="PTHR42743">
    <property type="entry name" value="AMINO-ACID AMINOTRANSFERASE"/>
    <property type="match status" value="1"/>
</dbReference>
<evidence type="ECO:0000256" key="4">
    <source>
        <dbReference type="RuleBase" id="RU004106"/>
    </source>
</evidence>
<proteinExistence type="inferred from homology"/>
<keyword evidence="6" id="KW-0808">Transferase</keyword>
<dbReference type="GO" id="GO:0008483">
    <property type="term" value="F:transaminase activity"/>
    <property type="evidence" value="ECO:0007669"/>
    <property type="project" value="UniProtKB-KW"/>
</dbReference>
<comment type="similarity">
    <text evidence="2 4">Belongs to the class-IV pyridoxal-phosphate-dependent aminotransferase family.</text>
</comment>
<accession>A0ABV7HH54</accession>
<dbReference type="SUPFAM" id="SSF56752">
    <property type="entry name" value="D-aminoacid aminotransferase-like PLP-dependent enzymes"/>
    <property type="match status" value="1"/>
</dbReference>
<dbReference type="PROSITE" id="PS00770">
    <property type="entry name" value="AA_TRANSFER_CLASS_4"/>
    <property type="match status" value="1"/>
</dbReference>
<reference evidence="7" key="1">
    <citation type="journal article" date="2019" name="Int. J. Syst. Evol. Microbiol.">
        <title>The Global Catalogue of Microorganisms (GCM) 10K type strain sequencing project: providing services to taxonomists for standard genome sequencing and annotation.</title>
        <authorList>
            <consortium name="The Broad Institute Genomics Platform"/>
            <consortium name="The Broad Institute Genome Sequencing Center for Infectious Disease"/>
            <person name="Wu L."/>
            <person name="Ma J."/>
        </authorList>
    </citation>
    <scope>NUCLEOTIDE SEQUENCE [LARGE SCALE GENOMIC DNA]</scope>
    <source>
        <strain evidence="7">KCTC 52438</strain>
    </source>
</reference>
<keyword evidence="7" id="KW-1185">Reference proteome</keyword>
<dbReference type="RefSeq" id="WP_386723067.1">
    <property type="nucleotide sequence ID" value="NZ_JBHRSZ010000007.1"/>
</dbReference>
<dbReference type="Gene3D" id="3.20.10.10">
    <property type="entry name" value="D-amino Acid Aminotransferase, subunit A, domain 2"/>
    <property type="match status" value="1"/>
</dbReference>
<evidence type="ECO:0000256" key="5">
    <source>
        <dbReference type="RuleBase" id="RU004516"/>
    </source>
</evidence>
<dbReference type="InterPro" id="IPR018300">
    <property type="entry name" value="Aminotrans_IV_CS"/>
</dbReference>
<keyword evidence="3 5" id="KW-0663">Pyridoxal phosphate</keyword>
<name>A0ABV7HH54_9GAMM</name>
<sequence length="288" mass="32443">MPSIVYLDGQWLPADKAKVSVFDRGFLFGDSVYEVVVVYNRQPFRLEQHLSRLSRSLEETGIPNPLGLHEWRFLIERLIDQNEGDHQSIYIQVTRGVTESRTHNYPTNITPTVFAVSKPISSKSTDTRLNPSCSAILLEDIRWSRGDIKSTSLLGSVLLKKVVYESGKDEGILHRDGFITEGTASNIFIVSQGAIVTPELSEWILTGITRDFIFELANRYNVPIESRPVSVVELTQADEVWLTSSTAELRAITELDDKPVGNGNIGPMWQRMAELYQRHKAELFSSCA</sequence>
<protein>
    <submittedName>
        <fullName evidence="6">D-amino acid aminotransferase</fullName>
    </submittedName>
</protein>
<dbReference type="PANTHER" id="PTHR42743:SF10">
    <property type="entry name" value="D-ALANINE AMINOTRANSFERASE"/>
    <property type="match status" value="1"/>
</dbReference>
<dbReference type="EMBL" id="JBHRSZ010000007">
    <property type="protein sequence ID" value="MFC3153153.1"/>
    <property type="molecule type" value="Genomic_DNA"/>
</dbReference>
<organism evidence="6 7">
    <name type="scientific">Litoribrevibacter euphylliae</name>
    <dbReference type="NCBI Taxonomy" id="1834034"/>
    <lineage>
        <taxon>Bacteria</taxon>
        <taxon>Pseudomonadati</taxon>
        <taxon>Pseudomonadota</taxon>
        <taxon>Gammaproteobacteria</taxon>
        <taxon>Oceanospirillales</taxon>
        <taxon>Oceanospirillaceae</taxon>
        <taxon>Litoribrevibacter</taxon>
    </lineage>
</organism>
<keyword evidence="6" id="KW-0032">Aminotransferase</keyword>
<dbReference type="InterPro" id="IPR001544">
    <property type="entry name" value="Aminotrans_IV"/>
</dbReference>
<evidence type="ECO:0000313" key="7">
    <source>
        <dbReference type="Proteomes" id="UP001595476"/>
    </source>
</evidence>
<dbReference type="Proteomes" id="UP001595476">
    <property type="component" value="Unassembled WGS sequence"/>
</dbReference>
<comment type="cofactor">
    <cofactor evidence="1 5">
        <name>pyridoxal 5'-phosphate</name>
        <dbReference type="ChEBI" id="CHEBI:597326"/>
    </cofactor>
</comment>
<dbReference type="InterPro" id="IPR050571">
    <property type="entry name" value="Class-IV_PLP-Dep_Aminotrnsfr"/>
</dbReference>